<dbReference type="RefSeq" id="WP_381423741.1">
    <property type="nucleotide sequence ID" value="NZ_JBHSDH010000013.1"/>
</dbReference>
<comment type="caution">
    <text evidence="2">The sequence shown here is derived from an EMBL/GenBank/DDBJ whole genome shotgun (WGS) entry which is preliminary data.</text>
</comment>
<reference evidence="3" key="1">
    <citation type="journal article" date="2019" name="Int. J. Syst. Evol. Microbiol.">
        <title>The Global Catalogue of Microorganisms (GCM) 10K type strain sequencing project: providing services to taxonomists for standard genome sequencing and annotation.</title>
        <authorList>
            <consortium name="The Broad Institute Genomics Platform"/>
            <consortium name="The Broad Institute Genome Sequencing Center for Infectious Disease"/>
            <person name="Wu L."/>
            <person name="Ma J."/>
        </authorList>
    </citation>
    <scope>NUCLEOTIDE SEQUENCE [LARGE SCALE GENOMIC DNA]</scope>
    <source>
        <strain evidence="3">CECT 8531</strain>
    </source>
</reference>
<evidence type="ECO:0000313" key="3">
    <source>
        <dbReference type="Proteomes" id="UP001595887"/>
    </source>
</evidence>
<protein>
    <submittedName>
        <fullName evidence="2">DUF4402 domain-containing protein</fullName>
    </submittedName>
</protein>
<name>A0ABV8RJ23_9SPHN</name>
<keyword evidence="3" id="KW-1185">Reference proteome</keyword>
<evidence type="ECO:0000313" key="2">
    <source>
        <dbReference type="EMBL" id="MFC4292774.1"/>
    </source>
</evidence>
<feature type="signal peptide" evidence="1">
    <location>
        <begin position="1"/>
        <end position="31"/>
    </location>
</feature>
<organism evidence="2 3">
    <name type="scientific">Sphingorhabdus arenilitoris</name>
    <dbReference type="NCBI Taxonomy" id="1490041"/>
    <lineage>
        <taxon>Bacteria</taxon>
        <taxon>Pseudomonadati</taxon>
        <taxon>Pseudomonadota</taxon>
        <taxon>Alphaproteobacteria</taxon>
        <taxon>Sphingomonadales</taxon>
        <taxon>Sphingomonadaceae</taxon>
        <taxon>Sphingorhabdus</taxon>
    </lineage>
</organism>
<dbReference type="Pfam" id="PF14352">
    <property type="entry name" value="DUF4402"/>
    <property type="match status" value="1"/>
</dbReference>
<dbReference type="EMBL" id="JBHSDH010000013">
    <property type="protein sequence ID" value="MFC4292774.1"/>
    <property type="molecule type" value="Genomic_DNA"/>
</dbReference>
<evidence type="ECO:0000256" key="1">
    <source>
        <dbReference type="SAM" id="SignalP"/>
    </source>
</evidence>
<dbReference type="Proteomes" id="UP001595887">
    <property type="component" value="Unassembled WGS sequence"/>
</dbReference>
<proteinExistence type="predicted"/>
<accession>A0ABV8RJ23</accession>
<feature type="chain" id="PRO_5046359576" evidence="1">
    <location>
        <begin position="32"/>
        <end position="186"/>
    </location>
</feature>
<dbReference type="InterPro" id="IPR025514">
    <property type="entry name" value="DUF4402"/>
</dbReference>
<gene>
    <name evidence="2" type="ORF">ACFOWX_10155</name>
</gene>
<sequence length="186" mass="18627">MGTINLKSSKLAIASIAAYAAMLGPTNAAYAATESANGEAAIVQPLTLIKRDDLNMGTIIPGVSADVVTLNVNGSRSSGGNVSLIGANHQVARFAGQGSLGQLVIISIDPSTNLTGPGPNMLMNNFQFGPDNSVPGTYLPLGVGGNIVLLDPSGVYGFVVGADLAVGAGQPGGTYSGTFTVTADYL</sequence>
<keyword evidence="1" id="KW-0732">Signal</keyword>